<evidence type="ECO:0000259" key="3">
    <source>
        <dbReference type="Pfam" id="PF08797"/>
    </source>
</evidence>
<dbReference type="RefSeq" id="WP_116591444.1">
    <property type="nucleotide sequence ID" value="NZ_MZGS01000016.1"/>
</dbReference>
<feature type="domain" description="HIRAN" evidence="3">
    <location>
        <begin position="6"/>
        <end position="57"/>
    </location>
</feature>
<dbReference type="EMBL" id="MZGS01000016">
    <property type="protein sequence ID" value="PWB87876.1"/>
    <property type="molecule type" value="Genomic_DNA"/>
</dbReference>
<dbReference type="InterPro" id="IPR014905">
    <property type="entry name" value="HIRAN"/>
</dbReference>
<sequence>MEKIYQVKCVGLSFNHPQSDVKAGEQVVLKADMDNKFDKDAVAVYNLDHEIVGHVANSERTLSPNNRRNGNISASELKGEIDFTDKEFYAEVMRAYSSCLYLEVHENKFKYLNSDEISVPEISEVAALKSEIDALKVLVSNLQDELDSLKVFVTVGGEDSSPSTTSNGRVLYSVVGLSHFDGQDHLGYDLSIAEEPIFEGAKGTALYLKSGDYRVGVFPSNKKKQYCLDNDIPYYDSKVLKGRSFDGTVMIEKIVYGEYAVVSV</sequence>
<dbReference type="GO" id="GO:0016818">
    <property type="term" value="F:hydrolase activity, acting on acid anhydrides, in phosphorus-containing anhydrides"/>
    <property type="evidence" value="ECO:0007669"/>
    <property type="project" value="InterPro"/>
</dbReference>
<evidence type="ECO:0000256" key="1">
    <source>
        <dbReference type="ARBA" id="ARBA00022723"/>
    </source>
</evidence>
<dbReference type="AlphaFoldDB" id="A0A315XNG1"/>
<dbReference type="GO" id="GO:0008270">
    <property type="term" value="F:zinc ion binding"/>
    <property type="evidence" value="ECO:0007669"/>
    <property type="project" value="InterPro"/>
</dbReference>
<protein>
    <recommendedName>
        <fullName evidence="3">HIRAN domain-containing protein</fullName>
    </recommendedName>
</protein>
<dbReference type="GO" id="GO:0003676">
    <property type="term" value="F:nucleic acid binding"/>
    <property type="evidence" value="ECO:0007669"/>
    <property type="project" value="InterPro"/>
</dbReference>
<reference evidence="4 5" key="1">
    <citation type="submission" date="2017-03" db="EMBL/GenBank/DDBJ databases">
        <title>Genome sequence of Methanobrevibacter thaueri.</title>
        <authorList>
            <person name="Poehlein A."/>
            <person name="Seedorf H."/>
            <person name="Daniel R."/>
        </authorList>
    </citation>
    <scope>NUCLEOTIDE SEQUENCE [LARGE SCALE GENOMIC DNA]</scope>
    <source>
        <strain evidence="4 5">DSM 11995</strain>
    </source>
</reference>
<comment type="caution">
    <text evidence="4">The sequence shown here is derived from an EMBL/GenBank/DDBJ whole genome shotgun (WGS) entry which is preliminary data.</text>
</comment>
<accession>A0A315XNG1</accession>
<gene>
    <name evidence="4" type="ORF">MBBTH_04630</name>
</gene>
<evidence type="ECO:0000313" key="4">
    <source>
        <dbReference type="EMBL" id="PWB87876.1"/>
    </source>
</evidence>
<keyword evidence="5" id="KW-1185">Reference proteome</keyword>
<organism evidence="4 5">
    <name type="scientific">Methanobrevibacter thaueri</name>
    <dbReference type="NCBI Taxonomy" id="190975"/>
    <lineage>
        <taxon>Archaea</taxon>
        <taxon>Methanobacteriati</taxon>
        <taxon>Methanobacteriota</taxon>
        <taxon>Methanomada group</taxon>
        <taxon>Methanobacteria</taxon>
        <taxon>Methanobacteriales</taxon>
        <taxon>Methanobacteriaceae</taxon>
        <taxon>Methanobrevibacter</taxon>
    </lineage>
</organism>
<name>A0A315XNG1_9EURY</name>
<evidence type="ECO:0000313" key="5">
    <source>
        <dbReference type="Proteomes" id="UP000251717"/>
    </source>
</evidence>
<proteinExistence type="predicted"/>
<dbReference type="Proteomes" id="UP000251717">
    <property type="component" value="Unassembled WGS sequence"/>
</dbReference>
<dbReference type="Pfam" id="PF08797">
    <property type="entry name" value="HIRAN"/>
    <property type="match status" value="1"/>
</dbReference>
<keyword evidence="1" id="KW-0479">Metal-binding</keyword>
<evidence type="ECO:0000256" key="2">
    <source>
        <dbReference type="ARBA" id="ARBA00022801"/>
    </source>
</evidence>
<keyword evidence="2" id="KW-0378">Hydrolase</keyword>
<dbReference type="Gene3D" id="3.30.70.2330">
    <property type="match status" value="1"/>
</dbReference>